<keyword evidence="2" id="KW-1133">Transmembrane helix</keyword>
<keyword evidence="2" id="KW-0812">Transmembrane</keyword>
<evidence type="ECO:0000256" key="2">
    <source>
        <dbReference type="SAM" id="Phobius"/>
    </source>
</evidence>
<dbReference type="EMBL" id="QWLV01000001">
    <property type="protein sequence ID" value="RHW18613.1"/>
    <property type="molecule type" value="Genomic_DNA"/>
</dbReference>
<evidence type="ECO:0000256" key="1">
    <source>
        <dbReference type="SAM" id="MobiDB-lite"/>
    </source>
</evidence>
<proteinExistence type="predicted"/>
<dbReference type="RefSeq" id="WP_118862119.1">
    <property type="nucleotide sequence ID" value="NZ_QWLV01000001.1"/>
</dbReference>
<evidence type="ECO:0000313" key="4">
    <source>
        <dbReference type="EMBL" id="RHW18613.1"/>
    </source>
</evidence>
<sequence>MILVCPECRTRYVVPDSAIGVDGRQVRCASCKHSWFQEGPRAPEPEAPVFDPPPPEPAPVPAPEPAVSVEYRDYDAFRHGPPFRARRNPARRWTIAAVIAGLLMLGAIGAIHYFGTPGFAADIASKLGLPVTQTDVPLRFADYTVERRDLESGNELFAVSGRIINPTDRAQRVPDIIAELRDAQGRLVYSWTVAPSRRTLGPRAELEFNSAKLDVPSNSRELNLSFSGG</sequence>
<evidence type="ECO:0000313" key="5">
    <source>
        <dbReference type="Proteomes" id="UP000266693"/>
    </source>
</evidence>
<accession>A0A396RVW9</accession>
<feature type="domain" description="Zinc finger/thioredoxin putative" evidence="3">
    <location>
        <begin position="1"/>
        <end position="36"/>
    </location>
</feature>
<evidence type="ECO:0000259" key="3">
    <source>
        <dbReference type="Pfam" id="PF13717"/>
    </source>
</evidence>
<name>A0A396RVW9_9SPHN</name>
<keyword evidence="2" id="KW-0472">Membrane</keyword>
<feature type="compositionally biased region" description="Pro residues" evidence="1">
    <location>
        <begin position="50"/>
        <end position="64"/>
    </location>
</feature>
<keyword evidence="5" id="KW-1185">Reference proteome</keyword>
<dbReference type="NCBIfam" id="TIGR02098">
    <property type="entry name" value="MJ0042_CXXC"/>
    <property type="match status" value="1"/>
</dbReference>
<comment type="caution">
    <text evidence="4">The sequence shown here is derived from an EMBL/GenBank/DDBJ whole genome shotgun (WGS) entry which is preliminary data.</text>
</comment>
<gene>
    <name evidence="4" type="ORF">D1610_00070</name>
</gene>
<feature type="transmembrane region" description="Helical" evidence="2">
    <location>
        <begin position="93"/>
        <end position="115"/>
    </location>
</feature>
<organism evidence="4 5">
    <name type="scientific">Sphingomonas gilva</name>
    <dbReference type="NCBI Taxonomy" id="2305907"/>
    <lineage>
        <taxon>Bacteria</taxon>
        <taxon>Pseudomonadati</taxon>
        <taxon>Pseudomonadota</taxon>
        <taxon>Alphaproteobacteria</taxon>
        <taxon>Sphingomonadales</taxon>
        <taxon>Sphingomonadaceae</taxon>
        <taxon>Sphingomonas</taxon>
    </lineage>
</organism>
<dbReference type="InterPro" id="IPR011723">
    <property type="entry name" value="Znf/thioredoxin_put"/>
</dbReference>
<dbReference type="OrthoDB" id="7159357at2"/>
<reference evidence="4 5" key="1">
    <citation type="submission" date="2018-08" db="EMBL/GenBank/DDBJ databases">
        <title>The multiple taxonomic identification of Sphingomonas gilva.</title>
        <authorList>
            <person name="Zhu D."/>
            <person name="Zheng S."/>
        </authorList>
    </citation>
    <scope>NUCLEOTIDE SEQUENCE [LARGE SCALE GENOMIC DNA]</scope>
    <source>
        <strain evidence="4 5">ZDH117</strain>
    </source>
</reference>
<dbReference type="Proteomes" id="UP000266693">
    <property type="component" value="Unassembled WGS sequence"/>
</dbReference>
<feature type="region of interest" description="Disordered" evidence="1">
    <location>
        <begin position="38"/>
        <end position="64"/>
    </location>
</feature>
<protein>
    <recommendedName>
        <fullName evidence="3">Zinc finger/thioredoxin putative domain-containing protein</fullName>
    </recommendedName>
</protein>
<dbReference type="AlphaFoldDB" id="A0A396RVW9"/>
<dbReference type="Pfam" id="PF13717">
    <property type="entry name" value="Zn_ribbon_4"/>
    <property type="match status" value="1"/>
</dbReference>